<keyword evidence="3 11" id="KW-0813">Transport</keyword>
<gene>
    <name evidence="11" type="primary">atpE</name>
    <name evidence="14" type="ORF">J8C05_04545</name>
</gene>
<evidence type="ECO:0000313" key="14">
    <source>
        <dbReference type="EMBL" id="QUV94722.1"/>
    </source>
</evidence>
<evidence type="ECO:0000259" key="13">
    <source>
        <dbReference type="Pfam" id="PF00137"/>
    </source>
</evidence>
<evidence type="ECO:0000256" key="9">
    <source>
        <dbReference type="ARBA" id="ARBA00023121"/>
    </source>
</evidence>
<comment type="function">
    <text evidence="11">F(1)F(0) ATP synthase produces ATP from ADP in the presence of a proton or sodium gradient. F-type ATPases consist of two structural domains, F(1) containing the extramembraneous catalytic core and F(0) containing the membrane proton channel, linked together by a central stalk and a peripheral stalk. During catalysis, ATP synthesis in the catalytic domain of F(1) is coupled via a rotary mechanism of the central stalk subunits to proton translocation.</text>
</comment>
<dbReference type="CDD" id="cd18121">
    <property type="entry name" value="ATP-synt_Fo_c"/>
    <property type="match status" value="1"/>
</dbReference>
<accession>A0ABX8B149</accession>
<feature type="site" description="Reversibly protonated during proton transport" evidence="11">
    <location>
        <position position="88"/>
    </location>
</feature>
<keyword evidence="5 11" id="KW-0812">Transmembrane</keyword>
<feature type="transmembrane region" description="Helical" evidence="11">
    <location>
        <begin position="76"/>
        <end position="100"/>
    </location>
</feature>
<organism evidence="14 15">
    <name type="scientific">Chloracidobacterium sp. N</name>
    <dbReference type="NCBI Taxonomy" id="2821540"/>
    <lineage>
        <taxon>Bacteria</taxon>
        <taxon>Pseudomonadati</taxon>
        <taxon>Acidobacteriota</taxon>
        <taxon>Terriglobia</taxon>
        <taxon>Terriglobales</taxon>
        <taxon>Acidobacteriaceae</taxon>
        <taxon>Chloracidobacterium</taxon>
        <taxon>Chloracidobacterium aggregatum</taxon>
    </lineage>
</organism>
<dbReference type="InterPro" id="IPR002379">
    <property type="entry name" value="ATPase_proteolipid_c-like_dom"/>
</dbReference>
<evidence type="ECO:0000256" key="10">
    <source>
        <dbReference type="ARBA" id="ARBA00023136"/>
    </source>
</evidence>
<feature type="domain" description="V-ATPase proteolipid subunit C-like" evidence="13">
    <location>
        <begin position="41"/>
        <end position="99"/>
    </location>
</feature>
<evidence type="ECO:0000256" key="1">
    <source>
        <dbReference type="ARBA" id="ARBA00004141"/>
    </source>
</evidence>
<dbReference type="RefSeq" id="WP_014099435.1">
    <property type="nucleotide sequence ID" value="NZ_CP072642.1"/>
</dbReference>
<dbReference type="SUPFAM" id="SSF81333">
    <property type="entry name" value="F1F0 ATP synthase subunit C"/>
    <property type="match status" value="1"/>
</dbReference>
<dbReference type="EMBL" id="CP072642">
    <property type="protein sequence ID" value="QUV94722.1"/>
    <property type="molecule type" value="Genomic_DNA"/>
</dbReference>
<dbReference type="InterPro" id="IPR000454">
    <property type="entry name" value="ATP_synth_F0_csu"/>
</dbReference>
<evidence type="ECO:0000256" key="8">
    <source>
        <dbReference type="ARBA" id="ARBA00023065"/>
    </source>
</evidence>
<evidence type="ECO:0000256" key="11">
    <source>
        <dbReference type="HAMAP-Rule" id="MF_01396"/>
    </source>
</evidence>
<dbReference type="Gene3D" id="1.20.20.10">
    <property type="entry name" value="F1F0 ATP synthase subunit C"/>
    <property type="match status" value="1"/>
</dbReference>
<dbReference type="InterPro" id="IPR038662">
    <property type="entry name" value="ATP_synth_F0_csu_sf"/>
</dbReference>
<proteinExistence type="inferred from homology"/>
<keyword evidence="11" id="KW-0066">ATP synthesis</keyword>
<dbReference type="InterPro" id="IPR020537">
    <property type="entry name" value="ATP_synth_F0_csu_DDCD_BS"/>
</dbReference>
<dbReference type="PRINTS" id="PR00124">
    <property type="entry name" value="ATPASEC"/>
</dbReference>
<evidence type="ECO:0000256" key="6">
    <source>
        <dbReference type="ARBA" id="ARBA00022781"/>
    </source>
</evidence>
<keyword evidence="7 11" id="KW-1133">Transmembrane helix</keyword>
<feature type="signal peptide" evidence="12">
    <location>
        <begin position="1"/>
        <end position="25"/>
    </location>
</feature>
<evidence type="ECO:0000256" key="12">
    <source>
        <dbReference type="SAM" id="SignalP"/>
    </source>
</evidence>
<keyword evidence="9 11" id="KW-0446">Lipid-binding</keyword>
<keyword evidence="8 11" id="KW-0406">Ion transport</keyword>
<dbReference type="Pfam" id="PF00137">
    <property type="entry name" value="ATP-synt_C"/>
    <property type="match status" value="1"/>
</dbReference>
<evidence type="ECO:0000256" key="4">
    <source>
        <dbReference type="ARBA" id="ARBA00022547"/>
    </source>
</evidence>
<evidence type="ECO:0000256" key="2">
    <source>
        <dbReference type="ARBA" id="ARBA00006704"/>
    </source>
</evidence>
<reference evidence="14 15" key="1">
    <citation type="submission" date="2021-03" db="EMBL/GenBank/DDBJ databases">
        <title>Genomic and phenotypic characterization of Chloracidobacterium isolates provides evidence for multiple species.</title>
        <authorList>
            <person name="Saini M.K."/>
            <person name="Costas A.M.G."/>
            <person name="Tank M."/>
            <person name="Bryant D.A."/>
        </authorList>
    </citation>
    <scope>NUCLEOTIDE SEQUENCE [LARGE SCALE GENOMIC DNA]</scope>
    <source>
        <strain evidence="14 15">N</strain>
    </source>
</reference>
<comment type="subcellular location">
    <subcellularLocation>
        <location evidence="11">Cell membrane</location>
        <topology evidence="11">Multi-pass membrane protein</topology>
    </subcellularLocation>
    <subcellularLocation>
        <location evidence="1">Membrane</location>
        <topology evidence="1">Multi-pass membrane protein</topology>
    </subcellularLocation>
</comment>
<keyword evidence="11" id="KW-1003">Cell membrane</keyword>
<keyword evidence="4 11" id="KW-0138">CF(0)</keyword>
<keyword evidence="12" id="KW-0732">Signal</keyword>
<feature type="transmembrane region" description="Helical" evidence="11">
    <location>
        <begin position="35"/>
        <end position="55"/>
    </location>
</feature>
<dbReference type="InterPro" id="IPR035921">
    <property type="entry name" value="F/V-ATP_Csub_sf"/>
</dbReference>
<protein>
    <recommendedName>
        <fullName evidence="11">ATP synthase subunit c</fullName>
    </recommendedName>
    <alternativeName>
        <fullName evidence="11">ATP synthase F(0) sector subunit c</fullName>
    </alternativeName>
    <alternativeName>
        <fullName evidence="11">F-type ATPase subunit c</fullName>
        <shortName evidence="11">F-ATPase subunit c</shortName>
    </alternativeName>
    <alternativeName>
        <fullName evidence="11">Lipid-binding protein</fullName>
    </alternativeName>
</protein>
<keyword evidence="10 11" id="KW-0472">Membrane</keyword>
<dbReference type="PROSITE" id="PS00605">
    <property type="entry name" value="ATPASE_C"/>
    <property type="match status" value="1"/>
</dbReference>
<dbReference type="HAMAP" id="MF_01396">
    <property type="entry name" value="ATP_synth_c_bact"/>
    <property type="match status" value="1"/>
</dbReference>
<evidence type="ECO:0000256" key="7">
    <source>
        <dbReference type="ARBA" id="ARBA00022989"/>
    </source>
</evidence>
<feature type="chain" id="PRO_5045894899" description="ATP synthase subunit c" evidence="12">
    <location>
        <begin position="26"/>
        <end position="102"/>
    </location>
</feature>
<evidence type="ECO:0000313" key="15">
    <source>
        <dbReference type="Proteomes" id="UP000677668"/>
    </source>
</evidence>
<evidence type="ECO:0000256" key="3">
    <source>
        <dbReference type="ARBA" id="ARBA00022448"/>
    </source>
</evidence>
<dbReference type="Proteomes" id="UP000677668">
    <property type="component" value="Chromosome 1"/>
</dbReference>
<comment type="similarity">
    <text evidence="2 11">Belongs to the ATPase C chain family.</text>
</comment>
<keyword evidence="6 11" id="KW-0375">Hydrogen ion transport</keyword>
<comment type="function">
    <text evidence="11">Key component of the F(0) channel; it plays a direct role in translocation across the membrane. A homomeric c-ring of between 10-14 subunits forms the central stalk rotor element with the F(1) delta and epsilon subunits.</text>
</comment>
<sequence length="102" mass="10175">MTKKLFLKTLATASFLMAMSLPALAAEGGSGGGTYKIALGALAVGIAAVGCGLGDGNAIAAACEGTARNPGAGQRIFTTMLIGMVLIETLVLFTFLAAYLGF</sequence>
<evidence type="ECO:0000256" key="5">
    <source>
        <dbReference type="ARBA" id="ARBA00022692"/>
    </source>
</evidence>
<keyword evidence="15" id="KW-1185">Reference proteome</keyword>
<name>A0ABX8B149_9BACT</name>